<dbReference type="Proteomes" id="UP000383932">
    <property type="component" value="Unassembled WGS sequence"/>
</dbReference>
<dbReference type="InterPro" id="IPR050231">
    <property type="entry name" value="Iron_ascorbate_oxido_reductase"/>
</dbReference>
<keyword evidence="2" id="KW-1185">Reference proteome</keyword>
<dbReference type="Gene3D" id="2.60.120.330">
    <property type="entry name" value="B-lactam Antibiotic, Isopenicillin N Synthase, Chain"/>
    <property type="match status" value="1"/>
</dbReference>
<sequence length="379" mass="42289">MVTHQAPNDTPDGLLPIVDLDVFLADPESPQARSECTKAAEALITYGALIVRDTRVTEEHNENFLSLLEDYFAQPTEILKQDERAQFGYQVGVTLENTEKPKCAVDEPCLRVIERLEPSERPLDISAHQPDPKCRFFWKMQTPPPYPTAFPTLNMPNVVPEAFAGTWESTLETWGQKMKDAVEGVARMTAAGLGLDRESFTDAGKYGPHLLAPTASDLVKYGNKDTILAGFHSDLNFLTIHGRSRYPGLHIWARNTGRRIAVKVPAGRYLLVQAGKQLEHLTGGLIKAGYHEVVVNDGTLGVRIPKPAYPRHHDVVERMRTQQPTRPLIRISSTFFWHLSSDFELKPIPQLAEAAVAKNALDVDETIYETMKVGAQVQM</sequence>
<protein>
    <recommendedName>
        <fullName evidence="3">Clavaminate synthase-like protein</fullName>
    </recommendedName>
</protein>
<gene>
    <name evidence="1" type="ORF">CTheo_7367</name>
</gene>
<dbReference type="AlphaFoldDB" id="A0A5N5QBQ1"/>
<name>A0A5N5QBQ1_9AGAM</name>
<dbReference type="SUPFAM" id="SSF51197">
    <property type="entry name" value="Clavaminate synthase-like"/>
    <property type="match status" value="1"/>
</dbReference>
<comment type="caution">
    <text evidence="1">The sequence shown here is derived from an EMBL/GenBank/DDBJ whole genome shotgun (WGS) entry which is preliminary data.</text>
</comment>
<proteinExistence type="predicted"/>
<dbReference type="EMBL" id="SSOP01000304">
    <property type="protein sequence ID" value="KAB5589192.1"/>
    <property type="molecule type" value="Genomic_DNA"/>
</dbReference>
<dbReference type="InterPro" id="IPR027443">
    <property type="entry name" value="IPNS-like_sf"/>
</dbReference>
<accession>A0A5N5QBQ1</accession>
<evidence type="ECO:0000313" key="1">
    <source>
        <dbReference type="EMBL" id="KAB5589192.1"/>
    </source>
</evidence>
<evidence type="ECO:0000313" key="2">
    <source>
        <dbReference type="Proteomes" id="UP000383932"/>
    </source>
</evidence>
<evidence type="ECO:0008006" key="3">
    <source>
        <dbReference type="Google" id="ProtNLM"/>
    </source>
</evidence>
<dbReference type="PANTHER" id="PTHR47990">
    <property type="entry name" value="2-OXOGLUTARATE (2OG) AND FE(II)-DEPENDENT OXYGENASE SUPERFAMILY PROTEIN-RELATED"/>
    <property type="match status" value="1"/>
</dbReference>
<organism evidence="1 2">
    <name type="scientific">Ceratobasidium theobromae</name>
    <dbReference type="NCBI Taxonomy" id="1582974"/>
    <lineage>
        <taxon>Eukaryota</taxon>
        <taxon>Fungi</taxon>
        <taxon>Dikarya</taxon>
        <taxon>Basidiomycota</taxon>
        <taxon>Agaricomycotina</taxon>
        <taxon>Agaricomycetes</taxon>
        <taxon>Cantharellales</taxon>
        <taxon>Ceratobasidiaceae</taxon>
        <taxon>Ceratobasidium</taxon>
    </lineage>
</organism>
<reference evidence="1 2" key="1">
    <citation type="journal article" date="2019" name="Fungal Biol. Biotechnol.">
        <title>Draft genome sequence of fastidious pathogen Ceratobasidium theobromae, which causes vascular-streak dieback in Theobroma cacao.</title>
        <authorList>
            <person name="Ali S.S."/>
            <person name="Asman A."/>
            <person name="Shao J."/>
            <person name="Firmansyah A.P."/>
            <person name="Susilo A.W."/>
            <person name="Rosmana A."/>
            <person name="McMahon P."/>
            <person name="Junaid M."/>
            <person name="Guest D."/>
            <person name="Kheng T.Y."/>
            <person name="Meinhardt L.W."/>
            <person name="Bailey B.A."/>
        </authorList>
    </citation>
    <scope>NUCLEOTIDE SEQUENCE [LARGE SCALE GENOMIC DNA]</scope>
    <source>
        <strain evidence="1 2">CT2</strain>
    </source>
</reference>
<dbReference type="FunFam" id="2.60.120.330:FF:000039">
    <property type="entry name" value="Unplaced genomic scaffold supercont1.13, whole genome shotgun sequence"/>
    <property type="match status" value="1"/>
</dbReference>
<dbReference type="OrthoDB" id="10248513at2759"/>